<dbReference type="AlphaFoldDB" id="A0A086K343"/>
<organism evidence="2 3">
    <name type="scientific">Toxoplasma gondii p89</name>
    <dbReference type="NCBI Taxonomy" id="943119"/>
    <lineage>
        <taxon>Eukaryota</taxon>
        <taxon>Sar</taxon>
        <taxon>Alveolata</taxon>
        <taxon>Apicomplexa</taxon>
        <taxon>Conoidasida</taxon>
        <taxon>Coccidia</taxon>
        <taxon>Eucoccidiorida</taxon>
        <taxon>Eimeriorina</taxon>
        <taxon>Sarcocystidae</taxon>
        <taxon>Toxoplasma</taxon>
    </lineage>
</organism>
<name>A0A086K343_TOXGO</name>
<dbReference type="OrthoDB" id="336008at2759"/>
<dbReference type="Proteomes" id="UP000028828">
    <property type="component" value="Unassembled WGS sequence"/>
</dbReference>
<feature type="region of interest" description="Disordered" evidence="1">
    <location>
        <begin position="506"/>
        <end position="552"/>
    </location>
</feature>
<protein>
    <submittedName>
        <fullName evidence="2">Uncharacterized protein</fullName>
    </submittedName>
</protein>
<dbReference type="EMBL" id="AEYI02001323">
    <property type="protein sequence ID" value="KFG38811.1"/>
    <property type="molecule type" value="Genomic_DNA"/>
</dbReference>
<comment type="caution">
    <text evidence="2">The sequence shown here is derived from an EMBL/GenBank/DDBJ whole genome shotgun (WGS) entry which is preliminary data.</text>
</comment>
<dbReference type="VEuPathDB" id="ToxoDB:TGP89_240525"/>
<dbReference type="PANTHER" id="PTHR31789:SF1">
    <property type="entry name" value="OS05G0482600 PROTEIN"/>
    <property type="match status" value="1"/>
</dbReference>
<reference evidence="2 3" key="1">
    <citation type="submission" date="2014-03" db="EMBL/GenBank/DDBJ databases">
        <authorList>
            <person name="Sibley D."/>
            <person name="Venepally P."/>
            <person name="Karamycheva S."/>
            <person name="Hadjithomas M."/>
            <person name="Khan A."/>
            <person name="Brunk B."/>
            <person name="Roos D."/>
            <person name="Caler E."/>
            <person name="Lorenzi H."/>
        </authorList>
    </citation>
    <scope>NUCLEOTIDE SEQUENCE [LARGE SCALE GENOMIC DNA]</scope>
    <source>
        <strain evidence="3">p89</strain>
    </source>
</reference>
<feature type="compositionally biased region" description="Basic and acidic residues" evidence="1">
    <location>
        <begin position="508"/>
        <end position="542"/>
    </location>
</feature>
<proteinExistence type="predicted"/>
<evidence type="ECO:0000256" key="1">
    <source>
        <dbReference type="SAM" id="MobiDB-lite"/>
    </source>
</evidence>
<feature type="compositionally biased region" description="Polar residues" evidence="1">
    <location>
        <begin position="352"/>
        <end position="362"/>
    </location>
</feature>
<feature type="region of interest" description="Disordered" evidence="1">
    <location>
        <begin position="352"/>
        <end position="378"/>
    </location>
</feature>
<sequence length="552" mass="62261">MLSLLQQRRTYGCFLPRSKAYNPSRGRAFAKTTVLRLTASKQIDVFGSMPSELSTSENRKIKEIIFAKTIIVVVTDGGLCRAFYLGSGLLALELNPRNPWRKVTTAVYNHNNDTIVVVYEPNPGGLQCRDSMNVLTEELVLSHPAFFEFDEANGMILAAQQGNVRFFQFWNHETFTLVFSVYEEEFEAVFDIEDGRRLADVEIPLDHYRSVEFLELLVCQLLLKQERLSLRIINLLDGGTGHKVAQTRDTFAPIGFVFFEAPERVYNKKYLNNCHRRFFTISEGKIEFWSLRCDTLDHLHTIRVAGLRDAGLCQQSVQADLLVVFASGGAEPGFRPSLDGFTTGLELQRNYLQSSTPKSKPSQACREARSFGAAPRKNDLRRSGPEGVHFLSLYDGELLGTVSPELCGYSTEVLQLSGDAQTIACGDAHGAVRLVRIPTPYDTPSTADHEGMLRTSKLNQRISPFFTLPIPPYELQLSLSRRLSPERPSLVVDRLATEHFTTSLQRLSNDKSAESEFQSKRTKRSLGEERPREPARNLELKHQKQKVSMEAQ</sequence>
<evidence type="ECO:0000313" key="3">
    <source>
        <dbReference type="Proteomes" id="UP000028828"/>
    </source>
</evidence>
<evidence type="ECO:0000313" key="2">
    <source>
        <dbReference type="EMBL" id="KFG38811.1"/>
    </source>
</evidence>
<dbReference type="PANTHER" id="PTHR31789">
    <property type="entry name" value="OS05G0482600 PROTEIN"/>
    <property type="match status" value="1"/>
</dbReference>
<gene>
    <name evidence="2" type="ORF">TGP89_240525</name>
</gene>
<accession>A0A086K343</accession>